<dbReference type="SUPFAM" id="SSF57756">
    <property type="entry name" value="Retrovirus zinc finger-like domains"/>
    <property type="match status" value="1"/>
</dbReference>
<reference evidence="3 4" key="1">
    <citation type="journal article" date="2019" name="Sci. Rep.">
        <title>Orb-weaving spider Araneus ventricosus genome elucidates the spidroin gene catalogue.</title>
        <authorList>
            <person name="Kono N."/>
            <person name="Nakamura H."/>
            <person name="Ohtoshi R."/>
            <person name="Moran D.A.P."/>
            <person name="Shinohara A."/>
            <person name="Yoshida Y."/>
            <person name="Fujiwara M."/>
            <person name="Mori M."/>
            <person name="Tomita M."/>
            <person name="Arakawa K."/>
        </authorList>
    </citation>
    <scope>NUCLEOTIDE SEQUENCE [LARGE SCALE GENOMIC DNA]</scope>
</reference>
<feature type="domain" description="CCHC-type" evidence="2">
    <location>
        <begin position="93"/>
        <end position="111"/>
    </location>
</feature>
<evidence type="ECO:0000313" key="4">
    <source>
        <dbReference type="Proteomes" id="UP000499080"/>
    </source>
</evidence>
<dbReference type="Proteomes" id="UP000499080">
    <property type="component" value="Unassembled WGS sequence"/>
</dbReference>
<dbReference type="AlphaFoldDB" id="A0A4Y2H8H3"/>
<gene>
    <name evidence="3" type="ORF">AVEN_174205_1</name>
</gene>
<keyword evidence="4" id="KW-1185">Reference proteome</keyword>
<evidence type="ECO:0000313" key="3">
    <source>
        <dbReference type="EMBL" id="GBM61907.1"/>
    </source>
</evidence>
<protein>
    <recommendedName>
        <fullName evidence="2">CCHC-type domain-containing protein</fullName>
    </recommendedName>
</protein>
<dbReference type="SMART" id="SM00343">
    <property type="entry name" value="ZnF_C2HC"/>
    <property type="match status" value="3"/>
</dbReference>
<dbReference type="OrthoDB" id="6472513at2759"/>
<dbReference type="EMBL" id="BGPR01180773">
    <property type="protein sequence ID" value="GBM61907.1"/>
    <property type="molecule type" value="Genomic_DNA"/>
</dbReference>
<feature type="compositionally biased region" description="Basic and acidic residues" evidence="1">
    <location>
        <begin position="134"/>
        <end position="150"/>
    </location>
</feature>
<evidence type="ECO:0000256" key="1">
    <source>
        <dbReference type="SAM" id="MobiDB-lite"/>
    </source>
</evidence>
<feature type="domain" description="CCHC-type" evidence="2">
    <location>
        <begin position="51"/>
        <end position="67"/>
    </location>
</feature>
<feature type="region of interest" description="Disordered" evidence="1">
    <location>
        <begin position="133"/>
        <end position="154"/>
    </location>
</feature>
<proteinExistence type="predicted"/>
<feature type="domain" description="CCHC-type" evidence="2">
    <location>
        <begin position="70"/>
        <end position="85"/>
    </location>
</feature>
<dbReference type="Gene3D" id="4.10.60.10">
    <property type="entry name" value="Zinc finger, CCHC-type"/>
    <property type="match status" value="1"/>
</dbReference>
<evidence type="ECO:0000259" key="2">
    <source>
        <dbReference type="SMART" id="SM00343"/>
    </source>
</evidence>
<dbReference type="GO" id="GO:0003676">
    <property type="term" value="F:nucleic acid binding"/>
    <property type="evidence" value="ECO:0007669"/>
    <property type="project" value="InterPro"/>
</dbReference>
<dbReference type="InterPro" id="IPR036875">
    <property type="entry name" value="Znf_CCHC_sf"/>
</dbReference>
<sequence length="206" mass="23304">MSRCKFGNGWILMFLLEIKKTGNYKNIYNERNICYFQTKIESFKRKGKPIICYNCSGFFHAARNCRLKPKCIKCGGEHATRDCGIKEKLSVPKCVNCGESGHIAAWKGCKAFPVITRPTTTRTNRSYAAITSGRSEKMEKTPGRTTEERPSTSQDIIDVKESLQAIKDLKSILEEFPTLLEAVRLCKKAKTKQEKILIILNALVSD</sequence>
<organism evidence="3 4">
    <name type="scientific">Araneus ventricosus</name>
    <name type="common">Orbweaver spider</name>
    <name type="synonym">Epeira ventricosa</name>
    <dbReference type="NCBI Taxonomy" id="182803"/>
    <lineage>
        <taxon>Eukaryota</taxon>
        <taxon>Metazoa</taxon>
        <taxon>Ecdysozoa</taxon>
        <taxon>Arthropoda</taxon>
        <taxon>Chelicerata</taxon>
        <taxon>Arachnida</taxon>
        <taxon>Araneae</taxon>
        <taxon>Araneomorphae</taxon>
        <taxon>Entelegynae</taxon>
        <taxon>Araneoidea</taxon>
        <taxon>Araneidae</taxon>
        <taxon>Araneus</taxon>
    </lineage>
</organism>
<dbReference type="InterPro" id="IPR001878">
    <property type="entry name" value="Znf_CCHC"/>
</dbReference>
<name>A0A4Y2H8H3_ARAVE</name>
<comment type="caution">
    <text evidence="3">The sequence shown here is derived from an EMBL/GenBank/DDBJ whole genome shotgun (WGS) entry which is preliminary data.</text>
</comment>
<accession>A0A4Y2H8H3</accession>
<dbReference type="GO" id="GO:0008270">
    <property type="term" value="F:zinc ion binding"/>
    <property type="evidence" value="ECO:0007669"/>
    <property type="project" value="InterPro"/>
</dbReference>